<dbReference type="PANTHER" id="PTHR11705">
    <property type="entry name" value="PROTEASE FAMILY M14 CARBOXYPEPTIDASE A,B"/>
    <property type="match status" value="1"/>
</dbReference>
<comment type="similarity">
    <text evidence="2 14">Belongs to the peptidase M14 family.</text>
</comment>
<dbReference type="Gene3D" id="3.40.630.10">
    <property type="entry name" value="Zn peptidases"/>
    <property type="match status" value="2"/>
</dbReference>
<dbReference type="SUPFAM" id="SSF48452">
    <property type="entry name" value="TPR-like"/>
    <property type="match status" value="3"/>
</dbReference>
<dbReference type="EC" id="3.4.17.1" evidence="12"/>
<dbReference type="PRINTS" id="PR00765">
    <property type="entry name" value="CRBOXYPTASEA"/>
</dbReference>
<dbReference type="Gene3D" id="3.30.70.340">
    <property type="entry name" value="Metallocarboxypeptidase-like"/>
    <property type="match status" value="2"/>
</dbReference>
<comment type="cofactor">
    <cofactor evidence="1">
        <name>Zn(2+)</name>
        <dbReference type="ChEBI" id="CHEBI:29105"/>
    </cofactor>
</comment>
<dbReference type="SMART" id="SM00631">
    <property type="entry name" value="Zn_pept"/>
    <property type="match status" value="1"/>
</dbReference>
<evidence type="ECO:0000256" key="1">
    <source>
        <dbReference type="ARBA" id="ARBA00001947"/>
    </source>
</evidence>
<comment type="catalytic activity">
    <reaction evidence="11">
        <text>Release of a C-terminal amino acid, but little or no action with -Asp, -Glu, -Arg, -Lys or -Pro.</text>
        <dbReference type="EC" id="3.4.17.1"/>
    </reaction>
</comment>
<dbReference type="EMBL" id="JAIPUX010005290">
    <property type="protein sequence ID" value="KAH0617200.1"/>
    <property type="molecule type" value="Genomic_DNA"/>
</dbReference>
<evidence type="ECO:0000256" key="8">
    <source>
        <dbReference type="ARBA" id="ARBA00022833"/>
    </source>
</evidence>
<dbReference type="PROSITE" id="PS52035">
    <property type="entry name" value="PEPTIDASE_M14"/>
    <property type="match status" value="1"/>
</dbReference>
<dbReference type="Pfam" id="PF13181">
    <property type="entry name" value="TPR_8"/>
    <property type="match status" value="1"/>
</dbReference>
<dbReference type="InterPro" id="IPR000834">
    <property type="entry name" value="Peptidase_M14"/>
</dbReference>
<keyword evidence="17" id="KW-1185">Reference proteome</keyword>
<proteinExistence type="inferred from homology"/>
<keyword evidence="8" id="KW-0862">Zinc</keyword>
<reference evidence="16 17" key="1">
    <citation type="journal article" date="2022" name="Gigascience">
        <title>A chromosome-level genome assembly and annotation of the desert horned lizard, Phrynosoma platyrhinos, provides insight into chromosomal rearrangements among reptiles.</title>
        <authorList>
            <person name="Koochekian N."/>
            <person name="Ascanio A."/>
            <person name="Farleigh K."/>
            <person name="Card D.C."/>
            <person name="Schield D.R."/>
            <person name="Castoe T.A."/>
            <person name="Jezkova T."/>
        </authorList>
    </citation>
    <scope>NUCLEOTIDE SEQUENCE [LARGE SCALE GENOMIC DNA]</scope>
    <source>
        <strain evidence="16">NK-2021</strain>
    </source>
</reference>
<evidence type="ECO:0000256" key="4">
    <source>
        <dbReference type="ARBA" id="ARBA00022670"/>
    </source>
</evidence>
<evidence type="ECO:0000256" key="13">
    <source>
        <dbReference type="ARBA" id="ARBA00040642"/>
    </source>
</evidence>
<keyword evidence="10" id="KW-1015">Disulfide bond</keyword>
<dbReference type="InterPro" id="IPR011990">
    <property type="entry name" value="TPR-like_helical_dom_sf"/>
</dbReference>
<comment type="caution">
    <text evidence="16">The sequence shown here is derived from an EMBL/GenBank/DDBJ whole genome shotgun (WGS) entry which is preliminary data.</text>
</comment>
<dbReference type="Pfam" id="PF00246">
    <property type="entry name" value="Peptidase_M14"/>
    <property type="match status" value="3"/>
</dbReference>
<keyword evidence="9" id="KW-0482">Metalloprotease</keyword>
<evidence type="ECO:0000313" key="17">
    <source>
        <dbReference type="Proteomes" id="UP000826234"/>
    </source>
</evidence>
<keyword evidence="3" id="KW-0121">Carboxypeptidase</keyword>
<gene>
    <name evidence="16" type="ORF">JD844_029020</name>
</gene>
<evidence type="ECO:0000256" key="12">
    <source>
        <dbReference type="ARBA" id="ARBA00039144"/>
    </source>
</evidence>
<dbReference type="SUPFAM" id="SSF54897">
    <property type="entry name" value="Protease propeptides/inhibitors"/>
    <property type="match status" value="2"/>
</dbReference>
<evidence type="ECO:0000259" key="15">
    <source>
        <dbReference type="PROSITE" id="PS52035"/>
    </source>
</evidence>
<name>A0ABQ7SIL2_PHRPL</name>
<feature type="active site" description="Proton donor/acceptor" evidence="14">
    <location>
        <position position="698"/>
    </location>
</feature>
<dbReference type="InterPro" id="IPR003146">
    <property type="entry name" value="M14A_act_pep"/>
</dbReference>
<evidence type="ECO:0000256" key="9">
    <source>
        <dbReference type="ARBA" id="ARBA00023049"/>
    </source>
</evidence>
<evidence type="ECO:0000256" key="2">
    <source>
        <dbReference type="ARBA" id="ARBA00005988"/>
    </source>
</evidence>
<dbReference type="InterPro" id="IPR036990">
    <property type="entry name" value="M14A-like_propep"/>
</dbReference>
<sequence>MIDVELFLAYVTHQVKHTVHRNRATYLAMKGFLHFLQRRYADALQTFEEAELVLWQEHPTNHAREVLTTYGNYAWIYYYLTNYHKVKFYLDRIRGFCQSLDSPQPYSIIMAENQAQKGWSLLVGGYRTGEQALGCFQAALREDRSNKEYLAGLAISLYYSYKHTGTQLYMEKAQDLLELVVLAQPRNYVLKVYLANLLVKKDERKTLRLLEDVIQNSFSADVLRKAAHLYSSELKWMSRAISILERAVTLEPKYYFLHYELGSCYRYQMAVASPSDREALLESAMVCFQRAAEMDSLFVYPRLELAKIYGEKNPAYEEEVYLQLIEDLPHVNRTCQHLIHLYWGDFLLHKKGRKEEAQEAYMAALNLFPEPGSRREQAKIDFWRGPSKPNLPVDMRVPFQSLQAVKVFLESKGIPYAIMIEDLQIYSWMDDFVSENPDLIVNSFGKDASLTAILNSMDIFLEIVTNPDGFAYTHTTVLRIFAADEFQVEKVKELEALENLQLDFWRDPAHPDIPIDVRVPFSSLQGVKVFLESNGIQYSIMIEDLQSLVDEEKLYMSRQHFMPRSVDTFNYASYHNIDEIYDFMDLLVSENPGLVSKIQIGKSFEGRPINILKFSTGGTNRPAIWIDTGIHSREWVTQASGVYFAKKDALAKKAVNALASLHGTKYKYGSIITTIYQASGGTIDWTYEQGIKYSYTFELRDTGRYGFLLPASQIIPTAEETWLALMVIMEHTRDHPY</sequence>
<dbReference type="Pfam" id="PF02244">
    <property type="entry name" value="Propep_M14"/>
    <property type="match status" value="2"/>
</dbReference>
<organism evidence="16 17">
    <name type="scientific">Phrynosoma platyrhinos</name>
    <name type="common">Desert horned lizard</name>
    <dbReference type="NCBI Taxonomy" id="52577"/>
    <lineage>
        <taxon>Eukaryota</taxon>
        <taxon>Metazoa</taxon>
        <taxon>Chordata</taxon>
        <taxon>Craniata</taxon>
        <taxon>Vertebrata</taxon>
        <taxon>Euteleostomi</taxon>
        <taxon>Lepidosauria</taxon>
        <taxon>Squamata</taxon>
        <taxon>Bifurcata</taxon>
        <taxon>Unidentata</taxon>
        <taxon>Episquamata</taxon>
        <taxon>Toxicofera</taxon>
        <taxon>Iguania</taxon>
        <taxon>Phrynosomatidae</taxon>
        <taxon>Phrynosomatinae</taxon>
        <taxon>Phrynosoma</taxon>
    </lineage>
</organism>
<evidence type="ECO:0000256" key="7">
    <source>
        <dbReference type="ARBA" id="ARBA00022801"/>
    </source>
</evidence>
<keyword evidence="5" id="KW-0479">Metal-binding</keyword>
<dbReference type="SUPFAM" id="SSF53187">
    <property type="entry name" value="Zn-dependent exopeptidases"/>
    <property type="match status" value="3"/>
</dbReference>
<protein>
    <recommendedName>
        <fullName evidence="13">Carboxypeptidase A1</fullName>
        <ecNumber evidence="12">3.4.17.1</ecNumber>
    </recommendedName>
</protein>
<evidence type="ECO:0000256" key="11">
    <source>
        <dbReference type="ARBA" id="ARBA00036253"/>
    </source>
</evidence>
<evidence type="ECO:0000256" key="10">
    <source>
        <dbReference type="ARBA" id="ARBA00023157"/>
    </source>
</evidence>
<evidence type="ECO:0000256" key="6">
    <source>
        <dbReference type="ARBA" id="ARBA00022729"/>
    </source>
</evidence>
<evidence type="ECO:0000313" key="16">
    <source>
        <dbReference type="EMBL" id="KAH0617200.1"/>
    </source>
</evidence>
<evidence type="ECO:0000256" key="3">
    <source>
        <dbReference type="ARBA" id="ARBA00022645"/>
    </source>
</evidence>
<dbReference type="InterPro" id="IPR057246">
    <property type="entry name" value="CARBOXYPEPT_ZN_1"/>
</dbReference>
<keyword evidence="6" id="KW-0732">Signal</keyword>
<accession>A0ABQ7SIL2</accession>
<evidence type="ECO:0000256" key="14">
    <source>
        <dbReference type="PROSITE-ProRule" id="PRU01379"/>
    </source>
</evidence>
<dbReference type="Gene3D" id="1.25.40.10">
    <property type="entry name" value="Tetratricopeptide repeat domain"/>
    <property type="match status" value="3"/>
</dbReference>
<dbReference type="InterPro" id="IPR019734">
    <property type="entry name" value="TPR_rpt"/>
</dbReference>
<dbReference type="PROSITE" id="PS00132">
    <property type="entry name" value="CARBOXYPEPT_ZN_1"/>
    <property type="match status" value="1"/>
</dbReference>
<dbReference type="Proteomes" id="UP000826234">
    <property type="component" value="Unassembled WGS sequence"/>
</dbReference>
<evidence type="ECO:0000256" key="5">
    <source>
        <dbReference type="ARBA" id="ARBA00022723"/>
    </source>
</evidence>
<dbReference type="PANTHER" id="PTHR11705:SF94">
    <property type="entry name" value="CARBOXYPEPTIDASE A1"/>
    <property type="match status" value="1"/>
</dbReference>
<keyword evidence="7" id="KW-0378">Hydrolase</keyword>
<keyword evidence="4" id="KW-0645">Protease</keyword>
<feature type="domain" description="Peptidase M14" evidence="15">
    <location>
        <begin position="440"/>
        <end position="732"/>
    </location>
</feature>